<dbReference type="eggNOG" id="COG4096">
    <property type="taxonomic scope" value="Bacteria"/>
</dbReference>
<keyword evidence="3" id="KW-1185">Reference proteome</keyword>
<accession>B1ZSG1</accession>
<dbReference type="AlphaFoldDB" id="B1ZSG1"/>
<dbReference type="KEGG" id="ote:Oter_0528"/>
<dbReference type="HOGENOM" id="CLU_2480316_0_0_0"/>
<dbReference type="EMBL" id="CP001032">
    <property type="protein sequence ID" value="ACB73818.1"/>
    <property type="molecule type" value="Genomic_DNA"/>
</dbReference>
<gene>
    <name evidence="2" type="ordered locus">Oter_0528</name>
</gene>
<dbReference type="Gene3D" id="3.90.1570.30">
    <property type="match status" value="1"/>
</dbReference>
<feature type="region of interest" description="Disordered" evidence="1">
    <location>
        <begin position="57"/>
        <end position="87"/>
    </location>
</feature>
<evidence type="ECO:0000313" key="3">
    <source>
        <dbReference type="Proteomes" id="UP000007013"/>
    </source>
</evidence>
<sequence length="87" mass="9997">MPIQNKKRFSERDICTKFITPALTRGGKWDVIDQIREEVSLTKGRVIVRGQLSTRGEAKRADYVPRQHARQTLRQLLDNTPPPAADR</sequence>
<protein>
    <submittedName>
        <fullName evidence="2">Uncharacterized protein</fullName>
    </submittedName>
</protein>
<name>B1ZSG1_OPITP</name>
<dbReference type="STRING" id="452637.Oter_0528"/>
<organism evidence="2 3">
    <name type="scientific">Opitutus terrae (strain DSM 11246 / JCM 15787 / PB90-1)</name>
    <dbReference type="NCBI Taxonomy" id="452637"/>
    <lineage>
        <taxon>Bacteria</taxon>
        <taxon>Pseudomonadati</taxon>
        <taxon>Verrucomicrobiota</taxon>
        <taxon>Opitutia</taxon>
        <taxon>Opitutales</taxon>
        <taxon>Opitutaceae</taxon>
        <taxon>Opitutus</taxon>
    </lineage>
</organism>
<dbReference type="Proteomes" id="UP000007013">
    <property type="component" value="Chromosome"/>
</dbReference>
<evidence type="ECO:0000256" key="1">
    <source>
        <dbReference type="SAM" id="MobiDB-lite"/>
    </source>
</evidence>
<evidence type="ECO:0000313" key="2">
    <source>
        <dbReference type="EMBL" id="ACB73818.1"/>
    </source>
</evidence>
<proteinExistence type="predicted"/>
<reference evidence="2 3" key="1">
    <citation type="journal article" date="2011" name="J. Bacteriol.">
        <title>Genome sequence of the verrucomicrobium Opitutus terrae PB90-1, an abundant inhabitant of rice paddy soil ecosystems.</title>
        <authorList>
            <person name="van Passel M.W."/>
            <person name="Kant R."/>
            <person name="Palva A."/>
            <person name="Copeland A."/>
            <person name="Lucas S."/>
            <person name="Lapidus A."/>
            <person name="Glavina del Rio T."/>
            <person name="Pitluck S."/>
            <person name="Goltsman E."/>
            <person name="Clum A."/>
            <person name="Sun H."/>
            <person name="Schmutz J."/>
            <person name="Larimer F.W."/>
            <person name="Land M.L."/>
            <person name="Hauser L."/>
            <person name="Kyrpides N."/>
            <person name="Mikhailova N."/>
            <person name="Richardson P.P."/>
            <person name="Janssen P.H."/>
            <person name="de Vos W.M."/>
            <person name="Smidt H."/>
        </authorList>
    </citation>
    <scope>NUCLEOTIDE SEQUENCE [LARGE SCALE GENOMIC DNA]</scope>
    <source>
        <strain evidence="3">DSM 11246 / JCM 15787 / PB90-1</strain>
    </source>
</reference>